<sequence>MSKKSGGFLSGAILGGVAAAAAALLLTPKSGKEMRDDLTDQANDFKNRAIENGEEGKPDYAGQAAELMSTLKDKAVKGSEEAMTVIKKQTEELSNKIKATTDEMTDLAEESFDDIEEDIVIEIPKDDNLSELVQEVTEAEEAAVETVEKAVEETTK</sequence>
<dbReference type="Gene3D" id="1.20.120.20">
    <property type="entry name" value="Apolipoprotein"/>
    <property type="match status" value="1"/>
</dbReference>
<protein>
    <submittedName>
        <fullName evidence="2">YtxH domain-containing protein</fullName>
    </submittedName>
</protein>
<dbReference type="EMBL" id="CP049886">
    <property type="protein sequence ID" value="QIL46736.1"/>
    <property type="molecule type" value="Genomic_DNA"/>
</dbReference>
<evidence type="ECO:0000256" key="1">
    <source>
        <dbReference type="SAM" id="Coils"/>
    </source>
</evidence>
<dbReference type="Pfam" id="PF12732">
    <property type="entry name" value="YtxH"/>
    <property type="match status" value="1"/>
</dbReference>
<keyword evidence="3" id="KW-1185">Reference proteome</keyword>
<dbReference type="Proteomes" id="UP000500890">
    <property type="component" value="Chromosome"/>
</dbReference>
<name>A0A6G8AP08_9ENTE</name>
<accession>A0A6G8AP08</accession>
<keyword evidence="1" id="KW-0175">Coiled coil</keyword>
<dbReference type="PANTHER" id="PTHR35792">
    <property type="entry name" value="GENERAL STRESS PROTEIN"/>
    <property type="match status" value="1"/>
</dbReference>
<dbReference type="InterPro" id="IPR052928">
    <property type="entry name" value="Desiccation-related_membrane"/>
</dbReference>
<dbReference type="InterPro" id="IPR024623">
    <property type="entry name" value="YtxH"/>
</dbReference>
<reference evidence="2 3" key="1">
    <citation type="submission" date="2020-03" db="EMBL/GenBank/DDBJ databases">
        <title>Vagococcus sp. nov., isolated from beetles.</title>
        <authorList>
            <person name="Hyun D.-W."/>
            <person name="Bae J.-W."/>
        </authorList>
    </citation>
    <scope>NUCLEOTIDE SEQUENCE [LARGE SCALE GENOMIC DNA]</scope>
    <source>
        <strain evidence="2 3">HDW17A</strain>
    </source>
</reference>
<gene>
    <name evidence="2" type="ORF">G7081_06420</name>
</gene>
<evidence type="ECO:0000313" key="3">
    <source>
        <dbReference type="Proteomes" id="UP000500890"/>
    </source>
</evidence>
<feature type="coiled-coil region" evidence="1">
    <location>
        <begin position="90"/>
        <end position="149"/>
    </location>
</feature>
<organism evidence="2 3">
    <name type="scientific">Vagococcus coleopterorum</name>
    <dbReference type="NCBI Taxonomy" id="2714946"/>
    <lineage>
        <taxon>Bacteria</taxon>
        <taxon>Bacillati</taxon>
        <taxon>Bacillota</taxon>
        <taxon>Bacilli</taxon>
        <taxon>Lactobacillales</taxon>
        <taxon>Enterococcaceae</taxon>
        <taxon>Vagococcus</taxon>
    </lineage>
</organism>
<proteinExistence type="predicted"/>
<dbReference type="PANTHER" id="PTHR35792:SF2">
    <property type="entry name" value="GENERAL STRESS PROTEIN"/>
    <property type="match status" value="1"/>
</dbReference>
<evidence type="ECO:0000313" key="2">
    <source>
        <dbReference type="EMBL" id="QIL46736.1"/>
    </source>
</evidence>
<dbReference type="AlphaFoldDB" id="A0A6G8AP08"/>
<dbReference type="RefSeq" id="WP_166008124.1">
    <property type="nucleotide sequence ID" value="NZ_CP049886.1"/>
</dbReference>
<dbReference type="KEGG" id="vah:G7081_06420"/>